<accession>A0A5B2VD28</accession>
<feature type="compositionally biased region" description="Basic and acidic residues" evidence="1">
    <location>
        <begin position="47"/>
        <end position="64"/>
    </location>
</feature>
<proteinExistence type="predicted"/>
<reference evidence="2 3" key="2">
    <citation type="submission" date="2019-09" db="EMBL/GenBank/DDBJ databases">
        <authorList>
            <person name="Jin C."/>
        </authorList>
    </citation>
    <scope>NUCLEOTIDE SEQUENCE [LARGE SCALE GENOMIC DNA]</scope>
    <source>
        <strain evidence="2 3">BN140002</strain>
    </source>
</reference>
<evidence type="ECO:0000256" key="1">
    <source>
        <dbReference type="SAM" id="MobiDB-lite"/>
    </source>
</evidence>
<protein>
    <submittedName>
        <fullName evidence="2">Uncharacterized protein</fullName>
    </submittedName>
</protein>
<dbReference type="RefSeq" id="WP_149818145.1">
    <property type="nucleotide sequence ID" value="NZ_VUOA01000022.1"/>
</dbReference>
<sequence>MNFFSRISGWLGRGSDAQGGSHGKTDLQKNMEKALEMKKAAGPQTHIPEHVSAHDGNEGSHATENDNVGRQQQQGAFEPQLKRTHGNRQGDLG</sequence>
<reference evidence="2 3" key="1">
    <citation type="submission" date="2019-09" db="EMBL/GenBank/DDBJ databases">
        <title>Salinarimonas rosea gen. nov., sp. nov., a new member of the a-2 subgroup of the Proteobacteria.</title>
        <authorList>
            <person name="Liu J."/>
        </authorList>
    </citation>
    <scope>NUCLEOTIDE SEQUENCE [LARGE SCALE GENOMIC DNA]</scope>
    <source>
        <strain evidence="2 3">BN140002</strain>
    </source>
</reference>
<evidence type="ECO:0000313" key="2">
    <source>
        <dbReference type="EMBL" id="KAA2236894.1"/>
    </source>
</evidence>
<name>A0A5B2VD28_9HYPH</name>
<feature type="compositionally biased region" description="Polar residues" evidence="1">
    <location>
        <begin position="65"/>
        <end position="75"/>
    </location>
</feature>
<dbReference type="Proteomes" id="UP000323142">
    <property type="component" value="Unassembled WGS sequence"/>
</dbReference>
<comment type="caution">
    <text evidence="2">The sequence shown here is derived from an EMBL/GenBank/DDBJ whole genome shotgun (WGS) entry which is preliminary data.</text>
</comment>
<dbReference type="OrthoDB" id="8019851at2"/>
<dbReference type="EMBL" id="VUOA01000022">
    <property type="protein sequence ID" value="KAA2236894.1"/>
    <property type="molecule type" value="Genomic_DNA"/>
</dbReference>
<feature type="region of interest" description="Disordered" evidence="1">
    <location>
        <begin position="1"/>
        <end position="93"/>
    </location>
</feature>
<gene>
    <name evidence="2" type="ORF">F0L46_12960</name>
</gene>
<organism evidence="2 3">
    <name type="scientific">Salinarimonas soli</name>
    <dbReference type="NCBI Taxonomy" id="1638099"/>
    <lineage>
        <taxon>Bacteria</taxon>
        <taxon>Pseudomonadati</taxon>
        <taxon>Pseudomonadota</taxon>
        <taxon>Alphaproteobacteria</taxon>
        <taxon>Hyphomicrobiales</taxon>
        <taxon>Salinarimonadaceae</taxon>
        <taxon>Salinarimonas</taxon>
    </lineage>
</organism>
<keyword evidence="3" id="KW-1185">Reference proteome</keyword>
<dbReference type="AlphaFoldDB" id="A0A5B2VD28"/>
<feature type="compositionally biased region" description="Basic and acidic residues" evidence="1">
    <location>
        <begin position="23"/>
        <end position="39"/>
    </location>
</feature>
<evidence type="ECO:0000313" key="3">
    <source>
        <dbReference type="Proteomes" id="UP000323142"/>
    </source>
</evidence>